<evidence type="ECO:0000313" key="13">
    <source>
        <dbReference type="EMBL" id="EKM77408.1"/>
    </source>
</evidence>
<feature type="transmembrane region" description="Helical" evidence="11">
    <location>
        <begin position="217"/>
        <end position="238"/>
    </location>
</feature>
<dbReference type="OrthoDB" id="546861at2759"/>
<gene>
    <name evidence="13" type="ORF">AGABI1DRAFT_77441</name>
</gene>
<keyword evidence="9" id="KW-0175">Coiled coil</keyword>
<keyword evidence="3 11" id="KW-0812">Transmembrane</keyword>
<keyword evidence="7 11" id="KW-0472">Membrane</keyword>
<name>K5X2M2_AGABU</name>
<comment type="similarity">
    <text evidence="1">Belongs to the syntaxin family.</text>
</comment>
<evidence type="ECO:0000256" key="8">
    <source>
        <dbReference type="ARBA" id="ARBA00037801"/>
    </source>
</evidence>
<dbReference type="InterPro" id="IPR015260">
    <property type="entry name" value="Syntaxin-6/10/61_N"/>
</dbReference>
<dbReference type="FunCoup" id="K5X2M2">
    <property type="interactions" value="255"/>
</dbReference>
<proteinExistence type="inferred from homology"/>
<dbReference type="Pfam" id="PF09177">
    <property type="entry name" value="STX6_10_61_N"/>
    <property type="match status" value="1"/>
</dbReference>
<evidence type="ECO:0000256" key="3">
    <source>
        <dbReference type="ARBA" id="ARBA00022692"/>
    </source>
</evidence>
<dbReference type="eggNOG" id="KOG3202">
    <property type="taxonomic scope" value="Eukaryota"/>
</dbReference>
<dbReference type="AlphaFoldDB" id="K5X2M2"/>
<keyword evidence="4" id="KW-0653">Protein transport</keyword>
<dbReference type="SUPFAM" id="SSF47661">
    <property type="entry name" value="t-snare proteins"/>
    <property type="match status" value="1"/>
</dbReference>
<evidence type="ECO:0000256" key="11">
    <source>
        <dbReference type="SAM" id="Phobius"/>
    </source>
</evidence>
<dbReference type="CDD" id="cd21442">
    <property type="entry name" value="SNARE_NTD_STX6-like"/>
    <property type="match status" value="1"/>
</dbReference>
<dbReference type="SMART" id="SM00397">
    <property type="entry name" value="t_SNARE"/>
    <property type="match status" value="1"/>
</dbReference>
<dbReference type="GeneID" id="18831417"/>
<dbReference type="CDD" id="cd15851">
    <property type="entry name" value="SNARE_Syntaxin6"/>
    <property type="match status" value="1"/>
</dbReference>
<keyword evidence="5 11" id="KW-1133">Transmembrane helix</keyword>
<evidence type="ECO:0000256" key="10">
    <source>
        <dbReference type="SAM" id="MobiDB-lite"/>
    </source>
</evidence>
<dbReference type="GO" id="GO:0005794">
    <property type="term" value="C:Golgi apparatus"/>
    <property type="evidence" value="ECO:0007669"/>
    <property type="project" value="UniProtKB-SubCell"/>
</dbReference>
<evidence type="ECO:0000256" key="2">
    <source>
        <dbReference type="ARBA" id="ARBA00022448"/>
    </source>
</evidence>
<organism evidence="13 14">
    <name type="scientific">Agaricus bisporus var. burnettii (strain JB137-S8 / ATCC MYA-4627 / FGSC 10392)</name>
    <name type="common">White button mushroom</name>
    <dbReference type="NCBI Taxonomy" id="597362"/>
    <lineage>
        <taxon>Eukaryota</taxon>
        <taxon>Fungi</taxon>
        <taxon>Dikarya</taxon>
        <taxon>Basidiomycota</taxon>
        <taxon>Agaricomycotina</taxon>
        <taxon>Agaricomycetes</taxon>
        <taxon>Agaricomycetidae</taxon>
        <taxon>Agaricales</taxon>
        <taxon>Agaricineae</taxon>
        <taxon>Agaricaceae</taxon>
        <taxon>Agaricus</taxon>
    </lineage>
</organism>
<dbReference type="PANTHER" id="PTHR12791">
    <property type="entry name" value="GOLGI SNARE BET1-RELATED"/>
    <property type="match status" value="1"/>
</dbReference>
<dbReference type="KEGG" id="abp:AGABI1DRAFT77441"/>
<evidence type="ECO:0000313" key="14">
    <source>
        <dbReference type="Proteomes" id="UP000008493"/>
    </source>
</evidence>
<protein>
    <recommendedName>
        <fullName evidence="12">t-SNARE coiled-coil homology domain-containing protein</fullName>
    </recommendedName>
</protein>
<feature type="region of interest" description="Disordered" evidence="10">
    <location>
        <begin position="102"/>
        <end position="140"/>
    </location>
</feature>
<keyword evidence="6" id="KW-0333">Golgi apparatus</keyword>
<evidence type="ECO:0000256" key="6">
    <source>
        <dbReference type="ARBA" id="ARBA00023034"/>
    </source>
</evidence>
<dbReference type="InParanoid" id="K5X2M2"/>
<sequence length="239" mass="26745">MSVDPYHAVQQELETSIQNAGQLLSSYQRIQNIARDDSEELSYARNELKATLTTLEADLEDLEESVKMVEATGARMFGLDDAEVMKRRKYIGHVRRELENMRGQVSVAAPKRLPQQSSGSATPVYPPSSRGTSRDDDQSAWAREEQQLMVRQQDETMTSISGTLNTLNQQASLMGQEIGEHNELLDDLERGVDSTETKLGGAMQRMRKILRDSEERGSGCCIIFLIIVLMILLLAVILV</sequence>
<dbReference type="Pfam" id="PF05739">
    <property type="entry name" value="SNARE"/>
    <property type="match status" value="1"/>
</dbReference>
<dbReference type="GO" id="GO:0016020">
    <property type="term" value="C:membrane"/>
    <property type="evidence" value="ECO:0007669"/>
    <property type="project" value="InterPro"/>
</dbReference>
<evidence type="ECO:0000256" key="4">
    <source>
        <dbReference type="ARBA" id="ARBA00022927"/>
    </source>
</evidence>
<dbReference type="SUPFAM" id="SSF58038">
    <property type="entry name" value="SNARE fusion complex"/>
    <property type="match status" value="1"/>
</dbReference>
<accession>K5X2M2</accession>
<feature type="domain" description="T-SNARE coiled-coil homology" evidence="12">
    <location>
        <begin position="147"/>
        <end position="209"/>
    </location>
</feature>
<dbReference type="FunFam" id="1.20.58.90:FF:000004">
    <property type="entry name" value="Syntaxin 10"/>
    <property type="match status" value="1"/>
</dbReference>
<dbReference type="OMA" id="EHDPYRF"/>
<keyword evidence="2" id="KW-0813">Transport</keyword>
<dbReference type="PROSITE" id="PS50192">
    <property type="entry name" value="T_SNARE"/>
    <property type="match status" value="1"/>
</dbReference>
<keyword evidence="14" id="KW-1185">Reference proteome</keyword>
<dbReference type="InterPro" id="IPR010989">
    <property type="entry name" value="SNARE"/>
</dbReference>
<dbReference type="STRING" id="597362.K5X2M2"/>
<dbReference type="Proteomes" id="UP000008493">
    <property type="component" value="Unassembled WGS sequence"/>
</dbReference>
<evidence type="ECO:0000256" key="5">
    <source>
        <dbReference type="ARBA" id="ARBA00022989"/>
    </source>
</evidence>
<reference evidence="14" key="1">
    <citation type="journal article" date="2012" name="Proc. Natl. Acad. Sci. U.S.A.">
        <title>Genome sequence of the button mushroom Agaricus bisporus reveals mechanisms governing adaptation to a humic-rich ecological niche.</title>
        <authorList>
            <person name="Morin E."/>
            <person name="Kohler A."/>
            <person name="Baker A.R."/>
            <person name="Foulongne-Oriol M."/>
            <person name="Lombard V."/>
            <person name="Nagy L.G."/>
            <person name="Ohm R.A."/>
            <person name="Patyshakuliyeva A."/>
            <person name="Brun A."/>
            <person name="Aerts A.L."/>
            <person name="Bailey A.M."/>
            <person name="Billette C."/>
            <person name="Coutinho P.M."/>
            <person name="Deakin G."/>
            <person name="Doddapaneni H."/>
            <person name="Floudas D."/>
            <person name="Grimwood J."/>
            <person name="Hilden K."/>
            <person name="Kuees U."/>
            <person name="LaButti K.M."/>
            <person name="Lapidus A."/>
            <person name="Lindquist E.A."/>
            <person name="Lucas S.M."/>
            <person name="Murat C."/>
            <person name="Riley R.W."/>
            <person name="Salamov A.A."/>
            <person name="Schmutz J."/>
            <person name="Subramanian V."/>
            <person name="Woesten H.A.B."/>
            <person name="Xu J."/>
            <person name="Eastwood D.C."/>
            <person name="Foster G.D."/>
            <person name="Sonnenberg A.S."/>
            <person name="Cullen D."/>
            <person name="de Vries R.P."/>
            <person name="Lundell T."/>
            <person name="Hibbett D.S."/>
            <person name="Henrissat B."/>
            <person name="Burton K.S."/>
            <person name="Kerrigan R.W."/>
            <person name="Challen M.P."/>
            <person name="Grigoriev I.V."/>
            <person name="Martin F."/>
        </authorList>
    </citation>
    <scope>NUCLEOTIDE SEQUENCE [LARGE SCALE GENOMIC DNA]</scope>
    <source>
        <strain evidence="14">JB137-S8 / ATCC MYA-4627 / FGSC 10392</strain>
    </source>
</reference>
<evidence type="ECO:0000256" key="1">
    <source>
        <dbReference type="ARBA" id="ARBA00009063"/>
    </source>
</evidence>
<comment type="subcellular location">
    <subcellularLocation>
        <location evidence="8">Golgi apparatus</location>
        <location evidence="8">trans-Golgi network membrane</location>
        <topology evidence="8">Single-pass type IV membrane protein</topology>
    </subcellularLocation>
</comment>
<dbReference type="Gene3D" id="1.20.58.90">
    <property type="match status" value="1"/>
</dbReference>
<dbReference type="GO" id="GO:0015031">
    <property type="term" value="P:protein transport"/>
    <property type="evidence" value="ECO:0007669"/>
    <property type="project" value="UniProtKB-KW"/>
</dbReference>
<evidence type="ECO:0000256" key="7">
    <source>
        <dbReference type="ARBA" id="ARBA00023136"/>
    </source>
</evidence>
<evidence type="ECO:0000259" key="12">
    <source>
        <dbReference type="PROSITE" id="PS50192"/>
    </source>
</evidence>
<dbReference type="EMBL" id="JH971396">
    <property type="protein sequence ID" value="EKM77408.1"/>
    <property type="molecule type" value="Genomic_DNA"/>
</dbReference>
<dbReference type="Gene3D" id="1.20.5.110">
    <property type="match status" value="1"/>
</dbReference>
<dbReference type="InterPro" id="IPR000727">
    <property type="entry name" value="T_SNARE_dom"/>
</dbReference>
<dbReference type="HOGENOM" id="CLU_061883_0_1_1"/>
<dbReference type="RefSeq" id="XP_007332045.1">
    <property type="nucleotide sequence ID" value="XM_007331983.1"/>
</dbReference>
<dbReference type="GO" id="GO:0048193">
    <property type="term" value="P:Golgi vesicle transport"/>
    <property type="evidence" value="ECO:0007669"/>
    <property type="project" value="InterPro"/>
</dbReference>
<evidence type="ECO:0000256" key="9">
    <source>
        <dbReference type="SAM" id="Coils"/>
    </source>
</evidence>
<feature type="coiled-coil region" evidence="9">
    <location>
        <begin position="45"/>
        <end position="72"/>
    </location>
</feature>